<dbReference type="EMBL" id="WBSL01000002">
    <property type="protein sequence ID" value="MPY66386.1"/>
    <property type="molecule type" value="Genomic_DNA"/>
</dbReference>
<evidence type="ECO:0000313" key="4">
    <source>
        <dbReference type="EMBL" id="MPY66386.1"/>
    </source>
</evidence>
<feature type="chain" id="PRO_5031414693" evidence="1">
    <location>
        <begin position="22"/>
        <end position="366"/>
    </location>
</feature>
<evidence type="ECO:0000259" key="3">
    <source>
        <dbReference type="Pfam" id="PF14326"/>
    </source>
</evidence>
<organism evidence="4 5">
    <name type="scientific">Deinococcus terrestris</name>
    <dbReference type="NCBI Taxonomy" id="2651870"/>
    <lineage>
        <taxon>Bacteria</taxon>
        <taxon>Thermotogati</taxon>
        <taxon>Deinococcota</taxon>
        <taxon>Deinococci</taxon>
        <taxon>Deinococcales</taxon>
        <taxon>Deinococcaceae</taxon>
        <taxon>Deinococcus</taxon>
    </lineage>
</organism>
<dbReference type="AlphaFoldDB" id="A0A7X1TRG2"/>
<dbReference type="InterPro" id="IPR013784">
    <property type="entry name" value="Carb-bd-like_fold"/>
</dbReference>
<name>A0A7X1TRG2_9DEIO</name>
<dbReference type="InterPro" id="IPR013229">
    <property type="entry name" value="PEGA"/>
</dbReference>
<evidence type="ECO:0000256" key="1">
    <source>
        <dbReference type="SAM" id="SignalP"/>
    </source>
</evidence>
<comment type="caution">
    <text evidence="4">The sequence shown here is derived from an EMBL/GenBank/DDBJ whole genome shotgun (WGS) entry which is preliminary data.</text>
</comment>
<feature type="domain" description="PEGA" evidence="2">
    <location>
        <begin position="197"/>
        <end position="262"/>
    </location>
</feature>
<dbReference type="RefSeq" id="WP_152870420.1">
    <property type="nucleotide sequence ID" value="NZ_WBSL01000002.1"/>
</dbReference>
<protein>
    <submittedName>
        <fullName evidence="4">DUF4384 domain-containing protein</fullName>
    </submittedName>
</protein>
<feature type="signal peptide" evidence="1">
    <location>
        <begin position="1"/>
        <end position="21"/>
    </location>
</feature>
<reference evidence="4 5" key="1">
    <citation type="submission" date="2019-10" db="EMBL/GenBank/DDBJ databases">
        <title>Deinococcus sp. isolated from soil.</title>
        <authorList>
            <person name="Li Y."/>
            <person name="Wang J."/>
        </authorList>
    </citation>
    <scope>NUCLEOTIDE SEQUENCE [LARGE SCALE GENOMIC DNA]</scope>
    <source>
        <strain evidence="4 5">SDU3-2</strain>
    </source>
</reference>
<sequence length="366" mass="38736">MKKALTTSLALGAALTTSALAQPRLSAQSIIVNPVQPELSVSVRVNKDTTGNANPTYRVGESISISTSVNRDAYVYLFNVDATGEVSQILPNRLGGENFVKANTTVTFPQAGANFTFTVDGPVGLNKVLALASLTPLNLDQVSSFKTQQDQFATVTARGQDQLAQALSIVVTPLPQTNWVTDTAFFNVSAQTPVQTGGLFVGTNVAGATVILNGQRLGGANVTYSNIRPGTYPVRVQAPGFQDFSTTVTVRAGVTTNLNVDFAAPVAVTPVQPVQPAQPGNIVLDLFRGLLGAIAGTQLQDPARSAYDQKVTELQRQGYVLQNTRQTASGYVGTLQGRTGTVTLTVDRGANRTIVVQVNETTVYRY</sequence>
<dbReference type="SUPFAM" id="SSF49452">
    <property type="entry name" value="Starch-binding domain-like"/>
    <property type="match status" value="1"/>
</dbReference>
<dbReference type="Pfam" id="PF08308">
    <property type="entry name" value="PEGA"/>
    <property type="match status" value="1"/>
</dbReference>
<dbReference type="Gene3D" id="2.60.40.1120">
    <property type="entry name" value="Carboxypeptidase-like, regulatory domain"/>
    <property type="match status" value="1"/>
</dbReference>
<dbReference type="Proteomes" id="UP000484842">
    <property type="component" value="Unassembled WGS sequence"/>
</dbReference>
<keyword evidence="5" id="KW-1185">Reference proteome</keyword>
<gene>
    <name evidence="4" type="ORF">F8S09_06685</name>
</gene>
<evidence type="ECO:0000313" key="5">
    <source>
        <dbReference type="Proteomes" id="UP000484842"/>
    </source>
</evidence>
<dbReference type="InterPro" id="IPR025493">
    <property type="entry name" value="DUF4384"/>
</dbReference>
<dbReference type="PANTHER" id="PTHR36194:SF1">
    <property type="entry name" value="S-LAYER-LIKE PROTEIN"/>
    <property type="match status" value="1"/>
</dbReference>
<evidence type="ECO:0000259" key="2">
    <source>
        <dbReference type="Pfam" id="PF08308"/>
    </source>
</evidence>
<accession>A0A7X1TRG2</accession>
<dbReference type="Pfam" id="PF14326">
    <property type="entry name" value="DUF4384"/>
    <property type="match status" value="1"/>
</dbReference>
<keyword evidence="1" id="KW-0732">Signal</keyword>
<feature type="domain" description="DUF4384" evidence="3">
    <location>
        <begin position="56"/>
        <end position="136"/>
    </location>
</feature>
<proteinExistence type="predicted"/>
<dbReference type="PANTHER" id="PTHR36194">
    <property type="entry name" value="S-LAYER-LIKE PROTEIN"/>
    <property type="match status" value="1"/>
</dbReference>
<dbReference type="GO" id="GO:0030246">
    <property type="term" value="F:carbohydrate binding"/>
    <property type="evidence" value="ECO:0007669"/>
    <property type="project" value="InterPro"/>
</dbReference>